<feature type="domain" description="EF-hand" evidence="10">
    <location>
        <begin position="368"/>
        <end position="403"/>
    </location>
</feature>
<evidence type="ECO:0008006" key="13">
    <source>
        <dbReference type="Google" id="ProtNLM"/>
    </source>
</evidence>
<evidence type="ECO:0000256" key="1">
    <source>
        <dbReference type="ARBA" id="ARBA00022723"/>
    </source>
</evidence>
<evidence type="ECO:0000256" key="3">
    <source>
        <dbReference type="ARBA" id="ARBA00022771"/>
    </source>
</evidence>
<feature type="compositionally biased region" description="Basic and acidic residues" evidence="7">
    <location>
        <begin position="806"/>
        <end position="815"/>
    </location>
</feature>
<feature type="region of interest" description="Disordered" evidence="7">
    <location>
        <begin position="551"/>
        <end position="607"/>
    </location>
</feature>
<keyword evidence="4" id="KW-0862">Zinc</keyword>
<feature type="transmembrane region" description="Helical" evidence="8">
    <location>
        <begin position="12"/>
        <end position="32"/>
    </location>
</feature>
<dbReference type="Proteomes" id="UP000758155">
    <property type="component" value="Unassembled WGS sequence"/>
</dbReference>
<evidence type="ECO:0000256" key="5">
    <source>
        <dbReference type="ARBA" id="ARBA00022837"/>
    </source>
</evidence>
<feature type="region of interest" description="Disordered" evidence="7">
    <location>
        <begin position="798"/>
        <end position="834"/>
    </location>
</feature>
<sequence>MSSSTPTAVTRYRPAVLVLTGAAAAYAVYLIYDRLQAAPSDSLHRSNAIRRGNPQRRLSRTTRIISRLESEVDNLGDHTILGLVVPLDPQNLITPDELRELLVPMVPDASADTIEIETARLYDTFLDRLLDSGFSNRPLAPAEIEAVTRWVGARLPNTAAIARAVDRRTQRLDDARPEDADGAESVAGTDISFMSDDDTDVDGIDPEGQTLQRTLYHIAEERARQEGVIHRGITCNGCDEKPIRGTRWHCANCVDFDLCSSCEATNSHTRTHVFYKIRVPAPYLSLAKQEPLYPGKPHMMHHSVNSALKRRLASETKMEVEEIEALWDQFTCLASTEWRNDPSKVGWALDRRAFNHAFVPRYTGFVAAPNLIYDRIFQYYDSDKNGLIGFEEWIKGIDGMHSTDMKVKARIIFNGYDIDGDGYISRRDVLRVFRAYYAIEKEATRNFVAELTEELSVRNSMDTVRSSQPLGSAFPPNSLPTSTQLHSDIALKQNGSFDEPSHVILDTEFESASREEVIRANEISQLLTSSPQKEAGKRVVREAWARREFTLDEEEGMTRPADADITDNEEETGAPNTDAAASDLEPERSVSRRPSRVPFQNEVSHEDWPSRTSSKKLVIEQWAGYEIPEYEQDLGTEVLYQITQQAFNELLDPLFRAREDMALAARSLRTERRKYAQVINALLEREKGWAPYNAIVFRTGIFRYAKSVVDVFSQHLSKGALQALKDYSCKKDATLCAAKIRRAIEAAEGRVLASLRARYEEMPSNNIADWNAELIREQLYEELIQATFWLIDPSGPIKSKGTTSSKSKEGPKESGYDPTMPQFRPNSAIDIGTGTGLQATASADSLAGENINGDEEVAGGSHPSMTASEQEERLEDLMDPEGRICVSKDGPFFIYVRIPERSLAHDDDTITPMNYEQTHEGENDEHNSRNSQDAASTDAPDPPSTFPTAPRSSRDFSHDEQSAAASPTRPIDPITDCPQDIVIPHVYTDTPCLQYFNLVTSPEGQQTVQTGRRQTVHTTNLYAISPEPDQTAVLIANLRANAKNPESPLYTRLLASCEAVEQESRCRRGDGLVSFEEFEDGLKDGRMRFLESWMDWVSL</sequence>
<feature type="domain" description="EF-hand" evidence="10">
    <location>
        <begin position="404"/>
        <end position="439"/>
    </location>
</feature>
<dbReference type="CDD" id="cd00051">
    <property type="entry name" value="EFh"/>
    <property type="match status" value="1"/>
</dbReference>
<dbReference type="PROSITE" id="PS01357">
    <property type="entry name" value="ZF_ZZ_1"/>
    <property type="match status" value="1"/>
</dbReference>
<dbReference type="GO" id="GO:0005829">
    <property type="term" value="C:cytosol"/>
    <property type="evidence" value="ECO:0007669"/>
    <property type="project" value="TreeGrafter"/>
</dbReference>
<keyword evidence="1" id="KW-0479">Metal-binding</keyword>
<dbReference type="SUPFAM" id="SSF57850">
    <property type="entry name" value="RING/U-box"/>
    <property type="match status" value="1"/>
</dbReference>
<evidence type="ECO:0000256" key="6">
    <source>
        <dbReference type="PROSITE-ProRule" id="PRU00228"/>
    </source>
</evidence>
<dbReference type="AlphaFoldDB" id="A0A9P4WYG5"/>
<dbReference type="GO" id="GO:0016020">
    <property type="term" value="C:membrane"/>
    <property type="evidence" value="ECO:0007669"/>
    <property type="project" value="TreeGrafter"/>
</dbReference>
<dbReference type="CDD" id="cd02340">
    <property type="entry name" value="ZZ_NBR1_like"/>
    <property type="match status" value="1"/>
</dbReference>
<feature type="compositionally biased region" description="Basic and acidic residues" evidence="7">
    <location>
        <begin position="952"/>
        <end position="961"/>
    </location>
</feature>
<keyword evidence="2" id="KW-0677">Repeat</keyword>
<dbReference type="OrthoDB" id="2122982at2759"/>
<evidence type="ECO:0000256" key="2">
    <source>
        <dbReference type="ARBA" id="ARBA00022737"/>
    </source>
</evidence>
<gene>
    <name evidence="11" type="ORF">E8E12_003906</name>
</gene>
<evidence type="ECO:0000256" key="4">
    <source>
        <dbReference type="ARBA" id="ARBA00022833"/>
    </source>
</evidence>
<reference evidence="11" key="1">
    <citation type="submission" date="2019-04" db="EMBL/GenBank/DDBJ databases">
        <title>Sequencing of skin fungus with MAO and IRED activity.</title>
        <authorList>
            <person name="Marsaioli A.J."/>
            <person name="Bonatto J.M.C."/>
            <person name="Reis Junior O."/>
        </authorList>
    </citation>
    <scope>NUCLEOTIDE SEQUENCE</scope>
    <source>
        <strain evidence="11">28M1</strain>
    </source>
</reference>
<accession>A0A9P4WYG5</accession>
<evidence type="ECO:0000256" key="8">
    <source>
        <dbReference type="SAM" id="Phobius"/>
    </source>
</evidence>
<name>A0A9P4WYG5_9PLEO</name>
<dbReference type="SMART" id="SM00054">
    <property type="entry name" value="EFh"/>
    <property type="match status" value="2"/>
</dbReference>
<evidence type="ECO:0000313" key="12">
    <source>
        <dbReference type="Proteomes" id="UP000758155"/>
    </source>
</evidence>
<keyword evidence="8" id="KW-0472">Membrane</keyword>
<keyword evidence="8" id="KW-0812">Transmembrane</keyword>
<dbReference type="InterPro" id="IPR002048">
    <property type="entry name" value="EF_hand_dom"/>
</dbReference>
<feature type="domain" description="ZZ-type" evidence="9">
    <location>
        <begin position="230"/>
        <end position="282"/>
    </location>
</feature>
<evidence type="ECO:0000259" key="9">
    <source>
        <dbReference type="PROSITE" id="PS50135"/>
    </source>
</evidence>
<organism evidence="11 12">
    <name type="scientific">Didymella heteroderae</name>
    <dbReference type="NCBI Taxonomy" id="1769908"/>
    <lineage>
        <taxon>Eukaryota</taxon>
        <taxon>Fungi</taxon>
        <taxon>Dikarya</taxon>
        <taxon>Ascomycota</taxon>
        <taxon>Pezizomycotina</taxon>
        <taxon>Dothideomycetes</taxon>
        <taxon>Pleosporomycetidae</taxon>
        <taxon>Pleosporales</taxon>
        <taxon>Pleosporineae</taxon>
        <taxon>Didymellaceae</taxon>
        <taxon>Didymella</taxon>
    </lineage>
</organism>
<comment type="caution">
    <text evidence="11">The sequence shown here is derived from an EMBL/GenBank/DDBJ whole genome shotgun (WGS) entry which is preliminary data.</text>
</comment>
<evidence type="ECO:0000313" key="11">
    <source>
        <dbReference type="EMBL" id="KAF3045438.1"/>
    </source>
</evidence>
<keyword evidence="3 6" id="KW-0863">Zinc-finger</keyword>
<dbReference type="PANTHER" id="PTHR23055">
    <property type="entry name" value="CALCIUM BINDING PROTEINS"/>
    <property type="match status" value="1"/>
</dbReference>
<dbReference type="Pfam" id="PF00569">
    <property type="entry name" value="ZZ"/>
    <property type="match status" value="1"/>
</dbReference>
<keyword evidence="12" id="KW-1185">Reference proteome</keyword>
<dbReference type="InterPro" id="IPR011992">
    <property type="entry name" value="EF-hand-dom_pair"/>
</dbReference>
<dbReference type="InterPro" id="IPR028846">
    <property type="entry name" value="Recoverin"/>
</dbReference>
<protein>
    <recommendedName>
        <fullName evidence="13">Calcium ion binding</fullName>
    </recommendedName>
</protein>
<proteinExistence type="predicted"/>
<feature type="region of interest" description="Disordered" evidence="7">
    <location>
        <begin position="850"/>
        <end position="875"/>
    </location>
</feature>
<dbReference type="InterPro" id="IPR000433">
    <property type="entry name" value="Znf_ZZ"/>
</dbReference>
<dbReference type="SUPFAM" id="SSF47473">
    <property type="entry name" value="EF-hand"/>
    <property type="match status" value="1"/>
</dbReference>
<dbReference type="SMART" id="SM00291">
    <property type="entry name" value="ZnF_ZZ"/>
    <property type="match status" value="1"/>
</dbReference>
<keyword evidence="5" id="KW-0106">Calcium</keyword>
<dbReference type="InterPro" id="IPR018247">
    <property type="entry name" value="EF_Hand_1_Ca_BS"/>
</dbReference>
<keyword evidence="8" id="KW-1133">Transmembrane helix</keyword>
<dbReference type="GO" id="GO:0008270">
    <property type="term" value="F:zinc ion binding"/>
    <property type="evidence" value="ECO:0007669"/>
    <property type="project" value="UniProtKB-KW"/>
</dbReference>
<feature type="region of interest" description="Disordered" evidence="7">
    <location>
        <begin position="907"/>
        <end position="974"/>
    </location>
</feature>
<evidence type="ECO:0000256" key="7">
    <source>
        <dbReference type="SAM" id="MobiDB-lite"/>
    </source>
</evidence>
<dbReference type="EMBL" id="SWKV01000006">
    <property type="protein sequence ID" value="KAF3045438.1"/>
    <property type="molecule type" value="Genomic_DNA"/>
</dbReference>
<dbReference type="GO" id="GO:0005509">
    <property type="term" value="F:calcium ion binding"/>
    <property type="evidence" value="ECO:0007669"/>
    <property type="project" value="InterPro"/>
</dbReference>
<feature type="compositionally biased region" description="Basic and acidic residues" evidence="7">
    <location>
        <begin position="917"/>
        <end position="928"/>
    </location>
</feature>
<evidence type="ECO:0000259" key="10">
    <source>
        <dbReference type="PROSITE" id="PS50222"/>
    </source>
</evidence>
<dbReference type="PROSITE" id="PS50222">
    <property type="entry name" value="EF_HAND_2"/>
    <property type="match status" value="2"/>
</dbReference>
<dbReference type="Gene3D" id="3.30.60.90">
    <property type="match status" value="1"/>
</dbReference>
<dbReference type="PANTHER" id="PTHR23055:SF187">
    <property type="entry name" value="EF HAND DOMAIN PROTEIN (AFU_ORTHOLOGUE AFUA_6G07310)"/>
    <property type="match status" value="1"/>
</dbReference>
<dbReference type="PROSITE" id="PS00018">
    <property type="entry name" value="EF_HAND_1"/>
    <property type="match status" value="2"/>
</dbReference>
<dbReference type="Gene3D" id="1.10.238.10">
    <property type="entry name" value="EF-hand"/>
    <property type="match status" value="1"/>
</dbReference>
<dbReference type="PROSITE" id="PS50135">
    <property type="entry name" value="ZF_ZZ_2"/>
    <property type="match status" value="1"/>
</dbReference>
<dbReference type="InterPro" id="IPR043145">
    <property type="entry name" value="Znf_ZZ_sf"/>
</dbReference>